<organism evidence="1">
    <name type="scientific">marine sediment metagenome</name>
    <dbReference type="NCBI Taxonomy" id="412755"/>
    <lineage>
        <taxon>unclassified sequences</taxon>
        <taxon>metagenomes</taxon>
        <taxon>ecological metagenomes</taxon>
    </lineage>
</organism>
<feature type="non-terminal residue" evidence="1">
    <location>
        <position position="1"/>
    </location>
</feature>
<dbReference type="EMBL" id="BARU01034943">
    <property type="protein sequence ID" value="GAH69398.1"/>
    <property type="molecule type" value="Genomic_DNA"/>
</dbReference>
<comment type="caution">
    <text evidence="1">The sequence shown here is derived from an EMBL/GenBank/DDBJ whole genome shotgun (WGS) entry which is preliminary data.</text>
</comment>
<name>X1JI29_9ZZZZ</name>
<reference evidence="1" key="1">
    <citation type="journal article" date="2014" name="Front. Microbiol.">
        <title>High frequency of phylogenetically diverse reductive dehalogenase-homologous genes in deep subseafloor sedimentary metagenomes.</title>
        <authorList>
            <person name="Kawai M."/>
            <person name="Futagami T."/>
            <person name="Toyoda A."/>
            <person name="Takaki Y."/>
            <person name="Nishi S."/>
            <person name="Hori S."/>
            <person name="Arai W."/>
            <person name="Tsubouchi T."/>
            <person name="Morono Y."/>
            <person name="Uchiyama I."/>
            <person name="Ito T."/>
            <person name="Fujiyama A."/>
            <person name="Inagaki F."/>
            <person name="Takami H."/>
        </authorList>
    </citation>
    <scope>NUCLEOTIDE SEQUENCE</scope>
    <source>
        <strain evidence="1">Expedition CK06-06</strain>
    </source>
</reference>
<proteinExistence type="predicted"/>
<evidence type="ECO:0000313" key="1">
    <source>
        <dbReference type="EMBL" id="GAH69398.1"/>
    </source>
</evidence>
<sequence length="48" mass="5563">RHDATSPSRFTMIDDAQPTIDTTETCDAWYERYNAHQRALGQYGTRSQ</sequence>
<accession>X1JI29</accession>
<gene>
    <name evidence="1" type="ORF">S03H2_54775</name>
</gene>
<dbReference type="AlphaFoldDB" id="X1JI29"/>
<protein>
    <submittedName>
        <fullName evidence="1">Uncharacterized protein</fullName>
    </submittedName>
</protein>